<feature type="domain" description="BZIP" evidence="6">
    <location>
        <begin position="306"/>
        <end position="321"/>
    </location>
</feature>
<evidence type="ECO:0000256" key="2">
    <source>
        <dbReference type="ARBA" id="ARBA00022682"/>
    </source>
</evidence>
<gene>
    <name evidence="7" type="ORF">ZIOFF_036701</name>
</gene>
<sequence>MEACPVPATIALALYLCHKSHMPPAFLSMEVVSILVSELQLSVVARDQDQSGLARLWMFPKSGLDSGCLDTWALALRKSTCSRNLLGIELLERVGMAMAAQGVDKAEKEVQSQSLSGQGSVYNLTLSQVQNHLGEPLPGMNLQDLLRSVFPAGEDGRSPAADAGALSKKTVDEVWRQIQRGKEQERQQHPSLGEMTLEDFLCRAGVVGDAPNEGGGYQITFGPTPHWLHHCHPRRRKQQKQKQKQQKSVTHQPAPQPLAAAAGNISETAYHEGGGANSSPFNPQTPRRKRGHLEDSAKKTVERRQKRMIKNRESAARSRARKQARPQNYRSFNFCILIPSSVSPIFAHRLTPMNWRTRSPLALPSPKPKIDVDYRLQDCKQRPAPGYLLAVLVDRRIVSDLFLADMMATPVLALSDRLCSSSFIFPFEFNEQIIIGEKETMKWEVRRQQLTENGGFPGIVKVEDKNSSLMVTEEGGQHPGKEDAHGFEPEDAIFNPRSTDRLVNTRNQNLESEIARERNLVGR</sequence>
<evidence type="ECO:0000256" key="4">
    <source>
        <dbReference type="ARBA" id="ARBA00023242"/>
    </source>
</evidence>
<evidence type="ECO:0000256" key="3">
    <source>
        <dbReference type="ARBA" id="ARBA00023125"/>
    </source>
</evidence>
<name>A0A8J5L2U9_ZINOF</name>
<feature type="compositionally biased region" description="Basic and acidic residues" evidence="5">
    <location>
        <begin position="292"/>
        <end position="303"/>
    </location>
</feature>
<feature type="region of interest" description="Disordered" evidence="5">
    <location>
        <begin position="471"/>
        <end position="494"/>
    </location>
</feature>
<proteinExistence type="predicted"/>
<dbReference type="GO" id="GO:0009738">
    <property type="term" value="P:abscisic acid-activated signaling pathway"/>
    <property type="evidence" value="ECO:0007669"/>
    <property type="project" value="UniProtKB-KW"/>
</dbReference>
<accession>A0A8J5L2U9</accession>
<evidence type="ECO:0000259" key="6">
    <source>
        <dbReference type="PROSITE" id="PS00036"/>
    </source>
</evidence>
<evidence type="ECO:0000313" key="8">
    <source>
        <dbReference type="Proteomes" id="UP000734854"/>
    </source>
</evidence>
<comment type="subcellular location">
    <subcellularLocation>
        <location evidence="1">Nucleus</location>
    </subcellularLocation>
</comment>
<dbReference type="GO" id="GO:0005634">
    <property type="term" value="C:nucleus"/>
    <property type="evidence" value="ECO:0007669"/>
    <property type="project" value="UniProtKB-SubCell"/>
</dbReference>
<protein>
    <recommendedName>
        <fullName evidence="6">BZIP domain-containing protein</fullName>
    </recommendedName>
</protein>
<dbReference type="EMBL" id="JACMSC010000010">
    <property type="protein sequence ID" value="KAG6504369.1"/>
    <property type="molecule type" value="Genomic_DNA"/>
</dbReference>
<dbReference type="PANTHER" id="PTHR22952:SF385">
    <property type="entry name" value="ABSCISIC ACID-INSENSITIVE 5-LIKE PROTEIN 2"/>
    <property type="match status" value="1"/>
</dbReference>
<keyword evidence="2" id="KW-0938">Abscisic acid signaling pathway</keyword>
<feature type="region of interest" description="Disordered" evidence="5">
    <location>
        <begin position="215"/>
        <end position="257"/>
    </location>
</feature>
<feature type="region of interest" description="Disordered" evidence="5">
    <location>
        <begin position="269"/>
        <end position="324"/>
    </location>
</feature>
<dbReference type="GO" id="GO:0003700">
    <property type="term" value="F:DNA-binding transcription factor activity"/>
    <property type="evidence" value="ECO:0007669"/>
    <property type="project" value="InterPro"/>
</dbReference>
<dbReference type="PROSITE" id="PS00036">
    <property type="entry name" value="BZIP_BASIC"/>
    <property type="match status" value="1"/>
</dbReference>
<keyword evidence="3" id="KW-0238">DNA-binding</keyword>
<keyword evidence="8" id="KW-1185">Reference proteome</keyword>
<reference evidence="7 8" key="1">
    <citation type="submission" date="2020-08" db="EMBL/GenBank/DDBJ databases">
        <title>Plant Genome Project.</title>
        <authorList>
            <person name="Zhang R.-G."/>
        </authorList>
    </citation>
    <scope>NUCLEOTIDE SEQUENCE [LARGE SCALE GENOMIC DNA]</scope>
    <source>
        <tissue evidence="7">Rhizome</tissue>
    </source>
</reference>
<dbReference type="AlphaFoldDB" id="A0A8J5L2U9"/>
<evidence type="ECO:0000256" key="1">
    <source>
        <dbReference type="ARBA" id="ARBA00004123"/>
    </source>
</evidence>
<dbReference type="PANTHER" id="PTHR22952">
    <property type="entry name" value="CAMP-RESPONSE ELEMENT BINDING PROTEIN-RELATED"/>
    <property type="match status" value="1"/>
</dbReference>
<evidence type="ECO:0000256" key="5">
    <source>
        <dbReference type="SAM" id="MobiDB-lite"/>
    </source>
</evidence>
<organism evidence="7 8">
    <name type="scientific">Zingiber officinale</name>
    <name type="common">Ginger</name>
    <name type="synonym">Amomum zingiber</name>
    <dbReference type="NCBI Taxonomy" id="94328"/>
    <lineage>
        <taxon>Eukaryota</taxon>
        <taxon>Viridiplantae</taxon>
        <taxon>Streptophyta</taxon>
        <taxon>Embryophyta</taxon>
        <taxon>Tracheophyta</taxon>
        <taxon>Spermatophyta</taxon>
        <taxon>Magnoliopsida</taxon>
        <taxon>Liliopsida</taxon>
        <taxon>Zingiberales</taxon>
        <taxon>Zingiberaceae</taxon>
        <taxon>Zingiber</taxon>
    </lineage>
</organism>
<keyword evidence="4" id="KW-0539">Nucleus</keyword>
<feature type="compositionally biased region" description="Basic residues" evidence="5">
    <location>
        <begin position="227"/>
        <end position="245"/>
    </location>
</feature>
<dbReference type="InterPro" id="IPR043452">
    <property type="entry name" value="BZIP46-like"/>
</dbReference>
<evidence type="ECO:0000313" key="7">
    <source>
        <dbReference type="EMBL" id="KAG6504369.1"/>
    </source>
</evidence>
<dbReference type="GO" id="GO:0045893">
    <property type="term" value="P:positive regulation of DNA-templated transcription"/>
    <property type="evidence" value="ECO:0007669"/>
    <property type="project" value="InterPro"/>
</dbReference>
<dbReference type="Proteomes" id="UP000734854">
    <property type="component" value="Unassembled WGS sequence"/>
</dbReference>
<dbReference type="CDD" id="cd14707">
    <property type="entry name" value="bZIP_plant_BZIP46"/>
    <property type="match status" value="1"/>
</dbReference>
<dbReference type="GO" id="GO:0003677">
    <property type="term" value="F:DNA binding"/>
    <property type="evidence" value="ECO:0007669"/>
    <property type="project" value="UniProtKB-KW"/>
</dbReference>
<dbReference type="InterPro" id="IPR004827">
    <property type="entry name" value="bZIP"/>
</dbReference>
<comment type="caution">
    <text evidence="7">The sequence shown here is derived from an EMBL/GenBank/DDBJ whole genome shotgun (WGS) entry which is preliminary data.</text>
</comment>
<feature type="compositionally biased region" description="Basic and acidic residues" evidence="5">
    <location>
        <begin position="475"/>
        <end position="488"/>
    </location>
</feature>